<dbReference type="Pfam" id="PF01753">
    <property type="entry name" value="zf-MYND"/>
    <property type="match status" value="1"/>
</dbReference>
<proteinExistence type="predicted"/>
<dbReference type="GO" id="GO:0008270">
    <property type="term" value="F:zinc ion binding"/>
    <property type="evidence" value="ECO:0007669"/>
    <property type="project" value="UniProtKB-KW"/>
</dbReference>
<name>A0A1W0X0U5_HYPEX</name>
<evidence type="ECO:0000256" key="1">
    <source>
        <dbReference type="ARBA" id="ARBA00022723"/>
    </source>
</evidence>
<dbReference type="Gene3D" id="6.10.140.2220">
    <property type="match status" value="1"/>
</dbReference>
<dbReference type="Proteomes" id="UP000192578">
    <property type="component" value="Unassembled WGS sequence"/>
</dbReference>
<dbReference type="Gene3D" id="2.170.270.10">
    <property type="entry name" value="SET domain"/>
    <property type="match status" value="1"/>
</dbReference>
<keyword evidence="1" id="KW-0479">Metal-binding</keyword>
<feature type="domain" description="MYND-type" evidence="6">
    <location>
        <begin position="76"/>
        <end position="154"/>
    </location>
</feature>
<keyword evidence="3" id="KW-0862">Zinc</keyword>
<sequence length="582" mass="65274">METQNNCGIAGDDYRAGRFCNAKHKENHLEKETPRSSSEIPANASGSHTEFNPGDVIMSSFPWTYTILPELMEKLCYRCLKSLPILLSTAEFDLSLTCPTCNVPVYCSEKCRTEDWMEPVGDEVSIAPHSHLKMPVEITGSASSCLIGRHQQECNALLQASYDRKAALDLPVDFFLMMGAIKKLGRKEPADRFGQCIPPTTRTFDSLLCHSEEFALSEDRMLYVDLLKEKLQPCLSAAEMPNDREFLRIFGCLQINCFGIRSPFLIGVGEGLYLGPSVIDHSCEKNAVFLFQGTQILIKAIAPIASLSEARISYTELFVPMGVRNRRFKNGYYFECSCRLCCDEKLFADFYPMKCATSTCTAAIPLDQRSLLNCLDCNHPAASEESLAAARLFVRRYLEGIEEMDDRIKLPEWDMPDIVADFRNVERRAEKILHPTNLLLGMILDRHARLVGSLGDNEKAFDYFRKSLPAFRIFFKPFDTKLAVQILMTGLSAYLAGAYREACAFLREASEKLIISDGAGRPLVDASLILLGVSSVENSTQPVVDLKFTFLAKTLLSLLTNIRIERLSHIYEQQVQVLLASS</sequence>
<dbReference type="Gene3D" id="1.10.220.160">
    <property type="match status" value="1"/>
</dbReference>
<dbReference type="InterPro" id="IPR046341">
    <property type="entry name" value="SET_dom_sf"/>
</dbReference>
<protein>
    <recommendedName>
        <fullName evidence="6">MYND-type domain-containing protein</fullName>
    </recommendedName>
</protein>
<organism evidence="7 8">
    <name type="scientific">Hypsibius exemplaris</name>
    <name type="common">Freshwater tardigrade</name>
    <dbReference type="NCBI Taxonomy" id="2072580"/>
    <lineage>
        <taxon>Eukaryota</taxon>
        <taxon>Metazoa</taxon>
        <taxon>Ecdysozoa</taxon>
        <taxon>Tardigrada</taxon>
        <taxon>Eutardigrada</taxon>
        <taxon>Parachela</taxon>
        <taxon>Hypsibioidea</taxon>
        <taxon>Hypsibiidae</taxon>
        <taxon>Hypsibius</taxon>
    </lineage>
</organism>
<dbReference type="OrthoDB" id="265717at2759"/>
<evidence type="ECO:0000313" key="8">
    <source>
        <dbReference type="Proteomes" id="UP000192578"/>
    </source>
</evidence>
<gene>
    <name evidence="7" type="ORF">BV898_04848</name>
</gene>
<dbReference type="SUPFAM" id="SSF144232">
    <property type="entry name" value="HIT/MYND zinc finger-like"/>
    <property type="match status" value="1"/>
</dbReference>
<evidence type="ECO:0000256" key="4">
    <source>
        <dbReference type="PROSITE-ProRule" id="PRU00134"/>
    </source>
</evidence>
<evidence type="ECO:0000256" key="5">
    <source>
        <dbReference type="SAM" id="MobiDB-lite"/>
    </source>
</evidence>
<dbReference type="PANTHER" id="PTHR12197">
    <property type="entry name" value="HISTONE-LYSINE N-METHYLTRANSFERASE SMYD"/>
    <property type="match status" value="1"/>
</dbReference>
<dbReference type="InterPro" id="IPR050869">
    <property type="entry name" value="H3K4_H4K5_MeTrfase"/>
</dbReference>
<dbReference type="PROSITE" id="PS50865">
    <property type="entry name" value="ZF_MYND_2"/>
    <property type="match status" value="1"/>
</dbReference>
<feature type="region of interest" description="Disordered" evidence="5">
    <location>
        <begin position="26"/>
        <end position="51"/>
    </location>
</feature>
<dbReference type="EMBL" id="MTYJ01000025">
    <property type="protein sequence ID" value="OQV21084.1"/>
    <property type="molecule type" value="Genomic_DNA"/>
</dbReference>
<dbReference type="SUPFAM" id="SSF82199">
    <property type="entry name" value="SET domain"/>
    <property type="match status" value="1"/>
</dbReference>
<feature type="compositionally biased region" description="Polar residues" evidence="5">
    <location>
        <begin position="35"/>
        <end position="50"/>
    </location>
</feature>
<evidence type="ECO:0000256" key="3">
    <source>
        <dbReference type="ARBA" id="ARBA00022833"/>
    </source>
</evidence>
<dbReference type="AlphaFoldDB" id="A0A1W0X0U5"/>
<keyword evidence="2 4" id="KW-0863">Zinc-finger</keyword>
<evidence type="ECO:0000313" key="7">
    <source>
        <dbReference type="EMBL" id="OQV21084.1"/>
    </source>
</evidence>
<evidence type="ECO:0000259" key="6">
    <source>
        <dbReference type="PROSITE" id="PS50865"/>
    </source>
</evidence>
<dbReference type="InterPro" id="IPR002893">
    <property type="entry name" value="Znf_MYND"/>
</dbReference>
<comment type="caution">
    <text evidence="7">The sequence shown here is derived from an EMBL/GenBank/DDBJ whole genome shotgun (WGS) entry which is preliminary data.</text>
</comment>
<keyword evidence="8" id="KW-1185">Reference proteome</keyword>
<reference evidence="8" key="1">
    <citation type="submission" date="2017-01" db="EMBL/GenBank/DDBJ databases">
        <title>Comparative genomics of anhydrobiosis in the tardigrade Hypsibius dujardini.</title>
        <authorList>
            <person name="Yoshida Y."/>
            <person name="Koutsovoulos G."/>
            <person name="Laetsch D."/>
            <person name="Stevens L."/>
            <person name="Kumar S."/>
            <person name="Horikawa D."/>
            <person name="Ishino K."/>
            <person name="Komine S."/>
            <person name="Tomita M."/>
            <person name="Blaxter M."/>
            <person name="Arakawa K."/>
        </authorList>
    </citation>
    <scope>NUCLEOTIDE SEQUENCE [LARGE SCALE GENOMIC DNA]</scope>
    <source>
        <strain evidence="8">Z151</strain>
    </source>
</reference>
<evidence type="ECO:0000256" key="2">
    <source>
        <dbReference type="ARBA" id="ARBA00022771"/>
    </source>
</evidence>
<accession>A0A1W0X0U5</accession>